<gene>
    <name evidence="1" type="ORF">C8E01_108103</name>
</gene>
<accession>A0A2U1AUU7</accession>
<comment type="caution">
    <text evidence="1">The sequence shown here is derived from an EMBL/GenBank/DDBJ whole genome shotgun (WGS) entry which is preliminary data.</text>
</comment>
<proteinExistence type="predicted"/>
<evidence type="ECO:0000313" key="1">
    <source>
        <dbReference type="EMBL" id="PVY40209.1"/>
    </source>
</evidence>
<keyword evidence="2" id="KW-1185">Reference proteome</keyword>
<evidence type="ECO:0000313" key="2">
    <source>
        <dbReference type="Proteomes" id="UP000245466"/>
    </source>
</evidence>
<name>A0A2U1AUU7_9BACT</name>
<dbReference type="EMBL" id="QEKI01000008">
    <property type="protein sequence ID" value="PVY40209.1"/>
    <property type="molecule type" value="Genomic_DNA"/>
</dbReference>
<dbReference type="OrthoDB" id="851278at2"/>
<sequence>MYTDNLMGANAFGKHFSVNDQHRSVLQEQLRLAYNHEEETLYIKWEGEVSSSELRQGYAHIMNMVHTYKPQKWIMDLQSRLAIEKEDQQWVFKYVFPQVLRTVNKNVFVAIVMPVFAYNSVVNEIDGDELIDGDNFMIIHHFLYKEESRRWLHEMAETDLKMA</sequence>
<reference evidence="1 2" key="1">
    <citation type="submission" date="2018-04" db="EMBL/GenBank/DDBJ databases">
        <title>Genomic Encyclopedia of Type Strains, Phase IV (KMG-IV): sequencing the most valuable type-strain genomes for metagenomic binning, comparative biology and taxonomic classification.</title>
        <authorList>
            <person name="Goeker M."/>
        </authorList>
    </citation>
    <scope>NUCLEOTIDE SEQUENCE [LARGE SCALE GENOMIC DNA]</scope>
    <source>
        <strain evidence="1 2">DSM 100231</strain>
    </source>
</reference>
<organism evidence="1 2">
    <name type="scientific">Pontibacter virosus</name>
    <dbReference type="NCBI Taxonomy" id="1765052"/>
    <lineage>
        <taxon>Bacteria</taxon>
        <taxon>Pseudomonadati</taxon>
        <taxon>Bacteroidota</taxon>
        <taxon>Cytophagia</taxon>
        <taxon>Cytophagales</taxon>
        <taxon>Hymenobacteraceae</taxon>
        <taxon>Pontibacter</taxon>
    </lineage>
</organism>
<dbReference type="RefSeq" id="WP_116543941.1">
    <property type="nucleotide sequence ID" value="NZ_QEKI01000008.1"/>
</dbReference>
<dbReference type="Proteomes" id="UP000245466">
    <property type="component" value="Unassembled WGS sequence"/>
</dbReference>
<dbReference type="AlphaFoldDB" id="A0A2U1AUU7"/>
<protein>
    <submittedName>
        <fullName evidence="1">Uncharacterized protein</fullName>
    </submittedName>
</protein>